<sequence length="447" mass="51194">MKFFAFNKVFMRLFCVIVLVSGFSVSAQQLQDSIPLRLTEAWEYAAQYSKEIKLKQLEEKIGAEDVLDAKNQRLPELSTHASYGKLSNIPVFTNGIREKANFIPLEDHSTYGAGVEAYFNIYNGGKTNIHIDQAKTKQRLINYLAEESRDQIKYEVASAYLSLQRGLLFEKLIAKNIYSNQELLDQITKLYENGVVLKSDLLRAKLQLSKQQTQLLEVTNNAKLAHQHLNILMGFSEETPVKPIDTVKVELIQEDQDYAYYLNEAKSAPLSKAAETQVTLSELEEQDLKAGKLPKLGLFGEYMYSYPQIRLYPYETAPYLLGIVGIRASYDISALYNDKHKELAAALEVERQEVEKQQVDDDLRKGIKAAYQDYHEDLQNIEVALMSIEQAEENYRIVRQTYFNQLSLLTDLLDADNQLLQARFELVNSKIAARLHYYQLLKITGNL</sequence>
<keyword evidence="5" id="KW-0812">Transmembrane</keyword>
<protein>
    <recommendedName>
        <fullName evidence="12">Outer membrane efflux protein</fullName>
    </recommendedName>
</protein>
<keyword evidence="6" id="KW-0472">Membrane</keyword>
<dbReference type="HOGENOM" id="CLU_012817_10_4_10"/>
<organism evidence="10 11">
    <name type="scientific">Leeuwenhoekiella blandensis (strain CECT 7118 / CCUG 51940 / KCTC 22103 / MED217)</name>
    <name type="common">Flavobacterium sp. (strain MED217)</name>
    <dbReference type="NCBI Taxonomy" id="398720"/>
    <lineage>
        <taxon>Bacteria</taxon>
        <taxon>Pseudomonadati</taxon>
        <taxon>Bacteroidota</taxon>
        <taxon>Flavobacteriia</taxon>
        <taxon>Flavobacteriales</taxon>
        <taxon>Flavobacteriaceae</taxon>
        <taxon>Leeuwenhoekiella</taxon>
    </lineage>
</organism>
<evidence type="ECO:0000256" key="4">
    <source>
        <dbReference type="ARBA" id="ARBA00022452"/>
    </source>
</evidence>
<evidence type="ECO:0000256" key="2">
    <source>
        <dbReference type="ARBA" id="ARBA00007613"/>
    </source>
</evidence>
<evidence type="ECO:0000256" key="3">
    <source>
        <dbReference type="ARBA" id="ARBA00022448"/>
    </source>
</evidence>
<reference evidence="10 11" key="1">
    <citation type="journal article" date="2007" name="Nature">
        <title>Light stimulates growth of proteorhodopsin-containing marine Flavobacteria.</title>
        <authorList>
            <person name="Gomez-Consarnau L."/>
            <person name="Gonzalez J.M."/>
            <person name="Coll-Llado M."/>
            <person name="Gourdon P."/>
            <person name="Pascher T."/>
            <person name="Neutze R."/>
            <person name="Pedros-Alio C."/>
            <person name="Pinhassi J."/>
        </authorList>
    </citation>
    <scope>NUCLEOTIDE SEQUENCE [LARGE SCALE GENOMIC DNA]</scope>
    <source>
        <strain evidence="10 11">MED217</strain>
    </source>
</reference>
<dbReference type="GO" id="GO:0009279">
    <property type="term" value="C:cell outer membrane"/>
    <property type="evidence" value="ECO:0007669"/>
    <property type="project" value="UniProtKB-SubCell"/>
</dbReference>
<evidence type="ECO:0000256" key="8">
    <source>
        <dbReference type="SAM" id="Coils"/>
    </source>
</evidence>
<gene>
    <name evidence="10" type="ORF">MED217_00195</name>
</gene>
<dbReference type="GO" id="GO:0015562">
    <property type="term" value="F:efflux transmembrane transporter activity"/>
    <property type="evidence" value="ECO:0007669"/>
    <property type="project" value="InterPro"/>
</dbReference>
<feature type="chain" id="PRO_5002663106" description="Outer membrane efflux protein" evidence="9">
    <location>
        <begin position="28"/>
        <end position="447"/>
    </location>
</feature>
<evidence type="ECO:0000256" key="6">
    <source>
        <dbReference type="ARBA" id="ARBA00023136"/>
    </source>
</evidence>
<evidence type="ECO:0000256" key="5">
    <source>
        <dbReference type="ARBA" id="ARBA00022692"/>
    </source>
</evidence>
<feature type="coiled-coil region" evidence="8">
    <location>
        <begin position="337"/>
        <end position="391"/>
    </location>
</feature>
<comment type="caution">
    <text evidence="10">The sequence shown here is derived from an EMBL/GenBank/DDBJ whole genome shotgun (WGS) entry which is preliminary data.</text>
</comment>
<accession>A3XQK0</accession>
<dbReference type="STRING" id="398720.MED217_00195"/>
<dbReference type="AlphaFoldDB" id="A3XQK0"/>
<dbReference type="PANTHER" id="PTHR30026:SF20">
    <property type="entry name" value="OUTER MEMBRANE PROTEIN TOLC"/>
    <property type="match status" value="1"/>
</dbReference>
<evidence type="ECO:0000313" key="10">
    <source>
        <dbReference type="EMBL" id="EAQ48171.1"/>
    </source>
</evidence>
<dbReference type="EMBL" id="AANC01000009">
    <property type="protein sequence ID" value="EAQ48171.1"/>
    <property type="molecule type" value="Genomic_DNA"/>
</dbReference>
<comment type="similarity">
    <text evidence="2">Belongs to the outer membrane factor (OMF) (TC 1.B.17) family.</text>
</comment>
<dbReference type="GO" id="GO:0015288">
    <property type="term" value="F:porin activity"/>
    <property type="evidence" value="ECO:0007669"/>
    <property type="project" value="TreeGrafter"/>
</dbReference>
<dbReference type="Pfam" id="PF02321">
    <property type="entry name" value="OEP"/>
    <property type="match status" value="1"/>
</dbReference>
<dbReference type="SUPFAM" id="SSF56954">
    <property type="entry name" value="Outer membrane efflux proteins (OEP)"/>
    <property type="match status" value="1"/>
</dbReference>
<dbReference type="Gene3D" id="1.20.1600.10">
    <property type="entry name" value="Outer membrane efflux proteins (OEP)"/>
    <property type="match status" value="1"/>
</dbReference>
<dbReference type="Proteomes" id="UP000001601">
    <property type="component" value="Unassembled WGS sequence"/>
</dbReference>
<keyword evidence="4" id="KW-1134">Transmembrane beta strand</keyword>
<keyword evidence="7" id="KW-0998">Cell outer membrane</keyword>
<evidence type="ECO:0000256" key="1">
    <source>
        <dbReference type="ARBA" id="ARBA00004442"/>
    </source>
</evidence>
<dbReference type="GO" id="GO:1990281">
    <property type="term" value="C:efflux pump complex"/>
    <property type="evidence" value="ECO:0007669"/>
    <property type="project" value="TreeGrafter"/>
</dbReference>
<dbReference type="eggNOG" id="COG1538">
    <property type="taxonomic scope" value="Bacteria"/>
</dbReference>
<proteinExistence type="inferred from homology"/>
<evidence type="ECO:0000313" key="11">
    <source>
        <dbReference type="Proteomes" id="UP000001601"/>
    </source>
</evidence>
<keyword evidence="8" id="KW-0175">Coiled coil</keyword>
<name>A3XQK0_LEEBM</name>
<evidence type="ECO:0000256" key="9">
    <source>
        <dbReference type="SAM" id="SignalP"/>
    </source>
</evidence>
<evidence type="ECO:0000256" key="7">
    <source>
        <dbReference type="ARBA" id="ARBA00023237"/>
    </source>
</evidence>
<keyword evidence="9" id="KW-0732">Signal</keyword>
<dbReference type="InterPro" id="IPR003423">
    <property type="entry name" value="OMP_efflux"/>
</dbReference>
<keyword evidence="3" id="KW-0813">Transport</keyword>
<dbReference type="PANTHER" id="PTHR30026">
    <property type="entry name" value="OUTER MEMBRANE PROTEIN TOLC"/>
    <property type="match status" value="1"/>
</dbReference>
<feature type="signal peptide" evidence="9">
    <location>
        <begin position="1"/>
        <end position="27"/>
    </location>
</feature>
<keyword evidence="11" id="KW-1185">Reference proteome</keyword>
<evidence type="ECO:0008006" key="12">
    <source>
        <dbReference type="Google" id="ProtNLM"/>
    </source>
</evidence>
<dbReference type="InterPro" id="IPR051906">
    <property type="entry name" value="TolC-like"/>
</dbReference>
<comment type="subcellular location">
    <subcellularLocation>
        <location evidence="1">Cell outer membrane</location>
    </subcellularLocation>
</comment>